<proteinExistence type="predicted"/>
<evidence type="ECO:0000313" key="1">
    <source>
        <dbReference type="EMBL" id="ADV47493.1"/>
    </source>
</evidence>
<dbReference type="Proteomes" id="UP000008634">
    <property type="component" value="Chromosome"/>
</dbReference>
<dbReference type="eggNOG" id="ENOG50311FJ">
    <property type="taxonomic scope" value="Bacteria"/>
</dbReference>
<gene>
    <name evidence="1" type="ordered locus">Celal_0138</name>
</gene>
<dbReference type="KEGG" id="cao:Celal_0138"/>
<dbReference type="AlphaFoldDB" id="E6X744"/>
<protein>
    <submittedName>
        <fullName evidence="1">Uncharacterized protein</fullName>
    </submittedName>
</protein>
<accession>E6X744</accession>
<organism evidence="1 2">
    <name type="scientific">Cellulophaga algicola (strain DSM 14237 / IC166 / ACAM 630)</name>
    <dbReference type="NCBI Taxonomy" id="688270"/>
    <lineage>
        <taxon>Bacteria</taxon>
        <taxon>Pseudomonadati</taxon>
        <taxon>Bacteroidota</taxon>
        <taxon>Flavobacteriia</taxon>
        <taxon>Flavobacteriales</taxon>
        <taxon>Flavobacteriaceae</taxon>
        <taxon>Cellulophaga</taxon>
    </lineage>
</organism>
<reference evidence="1 2" key="1">
    <citation type="journal article" date="2010" name="Stand. Genomic Sci.">
        <title>Complete genome sequence of Cellulophaga algicola type strain (IC166).</title>
        <authorList>
            <person name="Abt B."/>
            <person name="Lu M."/>
            <person name="Misra M."/>
            <person name="Han C."/>
            <person name="Nolan M."/>
            <person name="Lucas S."/>
            <person name="Hammon N."/>
            <person name="Deshpande S."/>
            <person name="Cheng J.F."/>
            <person name="Tapia R."/>
            <person name="Goodwin L."/>
            <person name="Pitluck S."/>
            <person name="Liolios K."/>
            <person name="Pagani I."/>
            <person name="Ivanova N."/>
            <person name="Mavromatis K."/>
            <person name="Ovchinikova G."/>
            <person name="Pati A."/>
            <person name="Chen A."/>
            <person name="Palaniappan K."/>
            <person name="Land M."/>
            <person name="Hauser L."/>
            <person name="Chang Y.J."/>
            <person name="Jeffries C.D."/>
            <person name="Detter J.C."/>
            <person name="Brambilla E."/>
            <person name="Rohde M."/>
            <person name="Tindall B.J."/>
            <person name="Goker M."/>
            <person name="Woyke T."/>
            <person name="Bristow J."/>
            <person name="Eisen J.A."/>
            <person name="Markowitz V."/>
            <person name="Hugenholtz P."/>
            <person name="Kyrpides N.C."/>
            <person name="Klenk H.P."/>
            <person name="Lapidus A."/>
        </authorList>
    </citation>
    <scope>NUCLEOTIDE SEQUENCE [LARGE SCALE GENOMIC DNA]</scope>
    <source>
        <strain evidence="2">DSM 14237 / IC166 / ACAM 630</strain>
    </source>
</reference>
<name>E6X744_CELAD</name>
<evidence type="ECO:0000313" key="2">
    <source>
        <dbReference type="Proteomes" id="UP000008634"/>
    </source>
</evidence>
<dbReference type="HOGENOM" id="CLU_1352620_0_0_10"/>
<sequence length="206" mass="23388">MNICSLYNCCTIFMKNIIIYSSLFFLLSCTPNQKKETTETQGQKTTIVDSKLKLSDTLIINKDLSISYLKIGSLNYSEFSEKDGAKFTKSKHGGLSCGESAPLWDSTISLKNDTIGIKLEFSTTWVENLEEKKEEVLSQITLNKTKAKFYNGITIGKSDFTKTKVKFGEPEQESLNFLRYKFEKINVSLIYNELGILDYVQMNAIN</sequence>
<keyword evidence="2" id="KW-1185">Reference proteome</keyword>
<dbReference type="EMBL" id="CP002453">
    <property type="protein sequence ID" value="ADV47493.1"/>
    <property type="molecule type" value="Genomic_DNA"/>
</dbReference>